<organism evidence="1">
    <name type="scientific">marine sediment metagenome</name>
    <dbReference type="NCBI Taxonomy" id="412755"/>
    <lineage>
        <taxon>unclassified sequences</taxon>
        <taxon>metagenomes</taxon>
        <taxon>ecological metagenomes</taxon>
    </lineage>
</organism>
<evidence type="ECO:0008006" key="2">
    <source>
        <dbReference type="Google" id="ProtNLM"/>
    </source>
</evidence>
<protein>
    <recommendedName>
        <fullName evidence="2">N-acetyl sugar amidotransferase</fullName>
    </recommendedName>
</protein>
<evidence type="ECO:0000313" key="1">
    <source>
        <dbReference type="EMBL" id="GAG54850.1"/>
    </source>
</evidence>
<dbReference type="NCBIfam" id="TIGR03573">
    <property type="entry name" value="WbuX"/>
    <property type="match status" value="1"/>
</dbReference>
<accession>X0YG37</accession>
<name>X0YG37_9ZZZZ</name>
<gene>
    <name evidence="1" type="ORF">S01H4_09196</name>
</gene>
<dbReference type="EMBL" id="BART01003275">
    <property type="protein sequence ID" value="GAG54850.1"/>
    <property type="molecule type" value="Genomic_DNA"/>
</dbReference>
<proteinExistence type="predicted"/>
<dbReference type="InterPro" id="IPR020022">
    <property type="entry name" value="N-acetyl_sugar_amidoTrfase"/>
</dbReference>
<dbReference type="AlphaFoldDB" id="X0YG37"/>
<comment type="caution">
    <text evidence="1">The sequence shown here is derived from an EMBL/GenBank/DDBJ whole genome shotgun (WGS) entry which is preliminary data.</text>
</comment>
<feature type="non-terminal residue" evidence="1">
    <location>
        <position position="279"/>
    </location>
</feature>
<dbReference type="SUPFAM" id="SSF52402">
    <property type="entry name" value="Adenine nucleotide alpha hydrolases-like"/>
    <property type="match status" value="1"/>
</dbReference>
<reference evidence="1" key="1">
    <citation type="journal article" date="2014" name="Front. Microbiol.">
        <title>High frequency of phylogenetically diverse reductive dehalogenase-homologous genes in deep subseafloor sedimentary metagenomes.</title>
        <authorList>
            <person name="Kawai M."/>
            <person name="Futagami T."/>
            <person name="Toyoda A."/>
            <person name="Takaki Y."/>
            <person name="Nishi S."/>
            <person name="Hori S."/>
            <person name="Arai W."/>
            <person name="Tsubouchi T."/>
            <person name="Morono Y."/>
            <person name="Uchiyama I."/>
            <person name="Ito T."/>
            <person name="Fujiyama A."/>
            <person name="Inagaki F."/>
            <person name="Takami H."/>
        </authorList>
    </citation>
    <scope>NUCLEOTIDE SEQUENCE</scope>
    <source>
        <strain evidence="1">Expedition CK06-06</strain>
    </source>
</reference>
<sequence length="279" mass="31833">MRYCKKCVMPSTRPHLTFDDGGVCDACRTAEAKKKVDWKARKKELEQILDKYRNKEGTNYDCVIPVSGQKDSYYQTIVITKEFGMNPLCVCSAATVCSELGRQNLENFRKLGVDLVHFKFNPIVRRKLTKFGFERFGDHCWPCHFGIFVGSARVAVAHNIPLMIWGESSAEEYGGPAGLRNSGLLDRTYLETYGGFLGHEIEDAIGYEDIQKRDLISCMYPSNEDVKRVGLTGLFLGHYLGWNAKEQVEIDKQYGFRCADRRCTGQICNYENLDCYFVD</sequence>